<evidence type="ECO:0000313" key="1">
    <source>
        <dbReference type="EMBL" id="TCO31392.1"/>
    </source>
</evidence>
<organism evidence="1 2">
    <name type="scientific">Kribbella orskensis</name>
    <dbReference type="NCBI Taxonomy" id="2512216"/>
    <lineage>
        <taxon>Bacteria</taxon>
        <taxon>Bacillati</taxon>
        <taxon>Actinomycetota</taxon>
        <taxon>Actinomycetes</taxon>
        <taxon>Propionibacteriales</taxon>
        <taxon>Kribbellaceae</taxon>
        <taxon>Kribbella</taxon>
    </lineage>
</organism>
<name>A0ABY2BT14_9ACTN</name>
<dbReference type="EMBL" id="SLWM01000001">
    <property type="protein sequence ID" value="TCO31392.1"/>
    <property type="molecule type" value="Genomic_DNA"/>
</dbReference>
<proteinExistence type="predicted"/>
<keyword evidence="2" id="KW-1185">Reference proteome</keyword>
<reference evidence="1 2" key="1">
    <citation type="journal article" date="2015" name="Stand. Genomic Sci.">
        <title>Genomic Encyclopedia of Bacterial and Archaeal Type Strains, Phase III: the genomes of soil and plant-associated and newly described type strains.</title>
        <authorList>
            <person name="Whitman W.B."/>
            <person name="Woyke T."/>
            <person name="Klenk H.P."/>
            <person name="Zhou Y."/>
            <person name="Lilburn T.G."/>
            <person name="Beck B.J."/>
            <person name="De Vos P."/>
            <person name="Vandamme P."/>
            <person name="Eisen J.A."/>
            <person name="Garrity G."/>
            <person name="Hugenholtz P."/>
            <person name="Kyrpides N.C."/>
        </authorList>
    </citation>
    <scope>NUCLEOTIDE SEQUENCE [LARGE SCALE GENOMIC DNA]</scope>
    <source>
        <strain evidence="1 2">VKM Ac-2538</strain>
    </source>
</reference>
<dbReference type="Proteomes" id="UP000295818">
    <property type="component" value="Unassembled WGS sequence"/>
</dbReference>
<gene>
    <name evidence="1" type="ORF">EV644_10132</name>
</gene>
<evidence type="ECO:0000313" key="2">
    <source>
        <dbReference type="Proteomes" id="UP000295818"/>
    </source>
</evidence>
<evidence type="ECO:0008006" key="3">
    <source>
        <dbReference type="Google" id="ProtNLM"/>
    </source>
</evidence>
<accession>A0ABY2BT14</accession>
<dbReference type="RefSeq" id="WP_132187557.1">
    <property type="nucleotide sequence ID" value="NZ_SLWM01000001.1"/>
</dbReference>
<comment type="caution">
    <text evidence="1">The sequence shown here is derived from an EMBL/GenBank/DDBJ whole genome shotgun (WGS) entry which is preliminary data.</text>
</comment>
<protein>
    <recommendedName>
        <fullName evidence="3">FCD domain-containing protein</fullName>
    </recommendedName>
</protein>
<sequence length="65" mass="7174">MERADWLDGAFTSTEARFLMVTAITHHQISSPNWGEREVLKLHAELAEIELGALRLVAASPVSAE</sequence>